<comment type="caution">
    <text evidence="1">The sequence shown here is derived from an EMBL/GenBank/DDBJ whole genome shotgun (WGS) entry which is preliminary data.</text>
</comment>
<evidence type="ECO:0000313" key="2">
    <source>
        <dbReference type="Proteomes" id="UP000054977"/>
    </source>
</evidence>
<evidence type="ECO:0000313" key="1">
    <source>
        <dbReference type="EMBL" id="SAL24247.1"/>
    </source>
</evidence>
<organism evidence="1 2">
    <name type="scientific">Caballeronia humi</name>
    <dbReference type="NCBI Taxonomy" id="326474"/>
    <lineage>
        <taxon>Bacteria</taxon>
        <taxon>Pseudomonadati</taxon>
        <taxon>Pseudomonadota</taxon>
        <taxon>Betaproteobacteria</taxon>
        <taxon>Burkholderiales</taxon>
        <taxon>Burkholderiaceae</taxon>
        <taxon>Caballeronia</taxon>
    </lineage>
</organism>
<proteinExistence type="predicted"/>
<accession>A0A158FX61</accession>
<dbReference type="AlphaFoldDB" id="A0A158FX61"/>
<name>A0A158FX61_9BURK</name>
<reference evidence="1" key="1">
    <citation type="submission" date="2016-01" db="EMBL/GenBank/DDBJ databases">
        <authorList>
            <person name="Peeters C."/>
        </authorList>
    </citation>
    <scope>NUCLEOTIDE SEQUENCE [LARGE SCALE GENOMIC DNA]</scope>
    <source>
        <strain evidence="1">LMG 22934</strain>
    </source>
</reference>
<protein>
    <submittedName>
        <fullName evidence="1">Uncharacterized protein</fullName>
    </submittedName>
</protein>
<keyword evidence="2" id="KW-1185">Reference proteome</keyword>
<dbReference type="STRING" id="326474.AWB65_01344"/>
<dbReference type="EMBL" id="FCNW02000004">
    <property type="protein sequence ID" value="SAL24247.1"/>
    <property type="molecule type" value="Genomic_DNA"/>
</dbReference>
<gene>
    <name evidence="1" type="ORF">AWB65_01344</name>
</gene>
<dbReference type="Proteomes" id="UP000054977">
    <property type="component" value="Unassembled WGS sequence"/>
</dbReference>
<sequence>MERIPSPQRVLVSAVVHGVHDGDRIRRLFHSPLVFL</sequence>